<evidence type="ECO:0000256" key="5">
    <source>
        <dbReference type="ARBA" id="ARBA00022989"/>
    </source>
</evidence>
<evidence type="ECO:0000256" key="7">
    <source>
        <dbReference type="SAM" id="MobiDB-lite"/>
    </source>
</evidence>
<dbReference type="PANTHER" id="PTHR30460:SF0">
    <property type="entry name" value="MODERATE CONDUCTANCE MECHANOSENSITIVE CHANNEL YBIO"/>
    <property type="match status" value="1"/>
</dbReference>
<dbReference type="PANTHER" id="PTHR30460">
    <property type="entry name" value="MODERATE CONDUCTANCE MECHANOSENSITIVE CHANNEL YBIO"/>
    <property type="match status" value="1"/>
</dbReference>
<feature type="transmembrane region" description="Helical" evidence="8">
    <location>
        <begin position="37"/>
        <end position="59"/>
    </location>
</feature>
<feature type="domain" description="Mechanosensitive ion channel MscS C-terminal" evidence="10">
    <location>
        <begin position="231"/>
        <end position="316"/>
    </location>
</feature>
<feature type="domain" description="Mechanosensitive ion channel MscS" evidence="9">
    <location>
        <begin position="161"/>
        <end position="220"/>
    </location>
</feature>
<dbReference type="InterPro" id="IPR011014">
    <property type="entry name" value="MscS_channel_TM-2"/>
</dbReference>
<feature type="region of interest" description="Disordered" evidence="7">
    <location>
        <begin position="322"/>
        <end position="389"/>
    </location>
</feature>
<evidence type="ECO:0008006" key="14">
    <source>
        <dbReference type="Google" id="ProtNLM"/>
    </source>
</evidence>
<keyword evidence="3" id="KW-1003">Cell membrane</keyword>
<dbReference type="InterPro" id="IPR045276">
    <property type="entry name" value="YbiO_bact"/>
</dbReference>
<dbReference type="Gene3D" id="3.30.70.100">
    <property type="match status" value="1"/>
</dbReference>
<keyword evidence="13" id="KW-1185">Reference proteome</keyword>
<dbReference type="InterPro" id="IPR023408">
    <property type="entry name" value="MscS_beta-dom_sf"/>
</dbReference>
<name>A0A4Y3KJF2_9CELL</name>
<dbReference type="SUPFAM" id="SSF82689">
    <property type="entry name" value="Mechanosensitive channel protein MscS (YggB), C-terminal domain"/>
    <property type="match status" value="1"/>
</dbReference>
<evidence type="ECO:0000256" key="6">
    <source>
        <dbReference type="ARBA" id="ARBA00023136"/>
    </source>
</evidence>
<comment type="similarity">
    <text evidence="2">Belongs to the MscS (TC 1.A.23) family.</text>
</comment>
<dbReference type="Pfam" id="PF21082">
    <property type="entry name" value="MS_channel_3rd"/>
    <property type="match status" value="1"/>
</dbReference>
<dbReference type="SUPFAM" id="SSF82861">
    <property type="entry name" value="Mechanosensitive channel protein MscS (YggB), transmembrane region"/>
    <property type="match status" value="1"/>
</dbReference>
<dbReference type="OrthoDB" id="4638917at2"/>
<evidence type="ECO:0000259" key="9">
    <source>
        <dbReference type="Pfam" id="PF00924"/>
    </source>
</evidence>
<reference evidence="12 13" key="1">
    <citation type="submission" date="2019-06" db="EMBL/GenBank/DDBJ databases">
        <title>Whole genome shotgun sequence of Cellulomonas gelida NBRC 3748.</title>
        <authorList>
            <person name="Hosoyama A."/>
            <person name="Uohara A."/>
            <person name="Ohji S."/>
            <person name="Ichikawa N."/>
        </authorList>
    </citation>
    <scope>NUCLEOTIDE SEQUENCE [LARGE SCALE GENOMIC DNA]</scope>
    <source>
        <strain evidence="12 13">NBRC 3748</strain>
    </source>
</reference>
<comment type="caution">
    <text evidence="12">The sequence shown here is derived from an EMBL/GenBank/DDBJ whole genome shotgun (WGS) entry which is preliminary data.</text>
</comment>
<evidence type="ECO:0000259" key="10">
    <source>
        <dbReference type="Pfam" id="PF21082"/>
    </source>
</evidence>
<evidence type="ECO:0000256" key="8">
    <source>
        <dbReference type="SAM" id="Phobius"/>
    </source>
</evidence>
<dbReference type="FunFam" id="2.30.30.60:FF:000001">
    <property type="entry name" value="MscS Mechanosensitive ion channel"/>
    <property type="match status" value="1"/>
</dbReference>
<evidence type="ECO:0000256" key="3">
    <source>
        <dbReference type="ARBA" id="ARBA00022475"/>
    </source>
</evidence>
<dbReference type="InterPro" id="IPR049142">
    <property type="entry name" value="MS_channel_1st"/>
</dbReference>
<feature type="domain" description="Mechanosensitive ion channel transmembrane helices 2/3" evidence="11">
    <location>
        <begin position="121"/>
        <end position="159"/>
    </location>
</feature>
<dbReference type="AlphaFoldDB" id="A0A4Y3KJF2"/>
<evidence type="ECO:0000256" key="4">
    <source>
        <dbReference type="ARBA" id="ARBA00022692"/>
    </source>
</evidence>
<evidence type="ECO:0000256" key="2">
    <source>
        <dbReference type="ARBA" id="ARBA00008017"/>
    </source>
</evidence>
<feature type="transmembrane region" description="Helical" evidence="8">
    <location>
        <begin position="114"/>
        <end position="133"/>
    </location>
</feature>
<evidence type="ECO:0000256" key="1">
    <source>
        <dbReference type="ARBA" id="ARBA00004651"/>
    </source>
</evidence>
<organism evidence="12 13">
    <name type="scientific">Cellulomonas gelida</name>
    <dbReference type="NCBI Taxonomy" id="1712"/>
    <lineage>
        <taxon>Bacteria</taxon>
        <taxon>Bacillati</taxon>
        <taxon>Actinomycetota</taxon>
        <taxon>Actinomycetes</taxon>
        <taxon>Micrococcales</taxon>
        <taxon>Cellulomonadaceae</taxon>
        <taxon>Cellulomonas</taxon>
    </lineage>
</organism>
<sequence length="389" mass="40996">MSALWAGVVGEPAPSPSGTTDPVAPPAELSPAAWWDWLTGVPLTILVIVVVSSLVLMLLRAAIRRVTEHIAEGTPVTERGVLKPLGGSGVGQTLLKVDPLATARRAQRARTLGSVLRSSAAVLVGAIAVFLILDTLGVNIAPFVASAGIVGLALGFGAQSLVKDFLTGMFMLLEDQYGVGDVVDVGPATGTVEAVTLRITKVRDGDGTLWYVPNGTMVRVGNKTQGWSTAVVEIDVDYFADLDQVQQLLEQAAAQVAADPQVGPAVQGAPTITGIERLTAEAITLRMRLRTTPARQWEVARALRAAARRVLEEADVPLAGQRDALATHRASRATPDPSVDDAGRDPQDPSTEDGPRDPQERSADDAPRDPHDTPLDDALRTPRQDPPAS</sequence>
<dbReference type="Gene3D" id="1.10.287.1260">
    <property type="match status" value="1"/>
</dbReference>
<keyword evidence="6 8" id="KW-0472">Membrane</keyword>
<evidence type="ECO:0000313" key="12">
    <source>
        <dbReference type="EMBL" id="GEA83235.1"/>
    </source>
</evidence>
<dbReference type="EMBL" id="BJLQ01000003">
    <property type="protein sequence ID" value="GEA83235.1"/>
    <property type="molecule type" value="Genomic_DNA"/>
</dbReference>
<dbReference type="InterPro" id="IPR010920">
    <property type="entry name" value="LSM_dom_sf"/>
</dbReference>
<evidence type="ECO:0000313" key="13">
    <source>
        <dbReference type="Proteomes" id="UP000320461"/>
    </source>
</evidence>
<dbReference type="Pfam" id="PF00924">
    <property type="entry name" value="MS_channel_2nd"/>
    <property type="match status" value="1"/>
</dbReference>
<feature type="transmembrane region" description="Helical" evidence="8">
    <location>
        <begin position="139"/>
        <end position="162"/>
    </location>
</feature>
<dbReference type="InterPro" id="IPR049278">
    <property type="entry name" value="MS_channel_C"/>
</dbReference>
<dbReference type="Proteomes" id="UP000320461">
    <property type="component" value="Unassembled WGS sequence"/>
</dbReference>
<feature type="compositionally biased region" description="Basic and acidic residues" evidence="7">
    <location>
        <begin position="341"/>
        <end position="383"/>
    </location>
</feature>
<dbReference type="InterPro" id="IPR006685">
    <property type="entry name" value="MscS_channel_2nd"/>
</dbReference>
<dbReference type="GO" id="GO:0005886">
    <property type="term" value="C:plasma membrane"/>
    <property type="evidence" value="ECO:0007669"/>
    <property type="project" value="UniProtKB-SubCell"/>
</dbReference>
<keyword evidence="4 8" id="KW-0812">Transmembrane</keyword>
<proteinExistence type="inferred from homology"/>
<feature type="region of interest" description="Disordered" evidence="7">
    <location>
        <begin position="1"/>
        <end position="24"/>
    </location>
</feature>
<evidence type="ECO:0000259" key="11">
    <source>
        <dbReference type="Pfam" id="PF21088"/>
    </source>
</evidence>
<dbReference type="Gene3D" id="2.30.30.60">
    <property type="match status" value="1"/>
</dbReference>
<keyword evidence="5 8" id="KW-1133">Transmembrane helix</keyword>
<dbReference type="GO" id="GO:0008381">
    <property type="term" value="F:mechanosensitive monoatomic ion channel activity"/>
    <property type="evidence" value="ECO:0007669"/>
    <property type="project" value="InterPro"/>
</dbReference>
<dbReference type="InterPro" id="IPR011066">
    <property type="entry name" value="MscS_channel_C_sf"/>
</dbReference>
<dbReference type="RefSeq" id="WP_141368744.1">
    <property type="nucleotide sequence ID" value="NZ_BJLQ01000003.1"/>
</dbReference>
<comment type="subcellular location">
    <subcellularLocation>
        <location evidence="1">Cell membrane</location>
        <topology evidence="1">Multi-pass membrane protein</topology>
    </subcellularLocation>
</comment>
<accession>A0A4Y3KJF2</accession>
<gene>
    <name evidence="12" type="ORF">CGE01nite_04860</name>
</gene>
<dbReference type="SUPFAM" id="SSF50182">
    <property type="entry name" value="Sm-like ribonucleoproteins"/>
    <property type="match status" value="1"/>
</dbReference>
<dbReference type="Pfam" id="PF21088">
    <property type="entry name" value="MS_channel_1st"/>
    <property type="match status" value="1"/>
</dbReference>
<protein>
    <recommendedName>
        <fullName evidence="14">Mechanosensitive ion channel protein MscS</fullName>
    </recommendedName>
</protein>